<comment type="caution">
    <text evidence="2">The sequence shown here is derived from an EMBL/GenBank/DDBJ whole genome shotgun (WGS) entry which is preliminary data.</text>
</comment>
<feature type="region of interest" description="Disordered" evidence="1">
    <location>
        <begin position="1"/>
        <end position="49"/>
    </location>
</feature>
<keyword evidence="3" id="KW-1185">Reference proteome</keyword>
<gene>
    <name evidence="2" type="ORF">BS78_K181600</name>
</gene>
<dbReference type="EMBL" id="MU629665">
    <property type="protein sequence ID" value="KAJ1255623.1"/>
    <property type="molecule type" value="Genomic_DNA"/>
</dbReference>
<evidence type="ECO:0000256" key="1">
    <source>
        <dbReference type="SAM" id="MobiDB-lite"/>
    </source>
</evidence>
<dbReference type="OrthoDB" id="682841at2759"/>
<protein>
    <submittedName>
        <fullName evidence="2">Uncharacterized protein</fullName>
    </submittedName>
</protein>
<reference evidence="2 3" key="1">
    <citation type="submission" date="2022-10" db="EMBL/GenBank/DDBJ databases">
        <title>WGS assembly of Paspalum vaginatum 540-79.</title>
        <authorList>
            <person name="Sun G."/>
            <person name="Wase N."/>
            <person name="Shu S."/>
            <person name="Jenkins J."/>
            <person name="Zhou B."/>
            <person name="Torres-Rodriguez J."/>
            <person name="Chen C."/>
            <person name="Sandor L."/>
            <person name="Plott C."/>
            <person name="Yoshinga Y."/>
            <person name="Daum C."/>
            <person name="Qi P."/>
            <person name="Barry K."/>
            <person name="Lipzen A."/>
            <person name="Berry L."/>
            <person name="Pedersen C."/>
            <person name="Gottilla T."/>
            <person name="Foltz A."/>
            <person name="Yu H."/>
            <person name="O'Malley R."/>
            <person name="Zhang C."/>
            <person name="Devos K."/>
            <person name="Sigmon B."/>
            <person name="Yu B."/>
            <person name="Obata T."/>
            <person name="Schmutz J."/>
            <person name="Schnable J."/>
        </authorList>
    </citation>
    <scope>NUCLEOTIDE SEQUENCE [LARGE SCALE GENOMIC DNA]</scope>
    <source>
        <strain evidence="3">cv. 540-79</strain>
    </source>
</reference>
<sequence>MPVEWTEAAADDVEERGGSRPKCSALPEEMPAPGESRPADLRASARSGEIARRRNFLPKSATGWKGEPCTAHAGTAAASPQPRGVSGRVLLAQEKAFDFLKALKNPREFSFVNKQMNHIMESFHLANRNLTLGLYSDGIFMAVLDTLVGDGACRRLSQEKKEMLETSMDGLPYSDNMSPEKIKMLC</sequence>
<dbReference type="AlphaFoldDB" id="A0A9W8CEB1"/>
<dbReference type="Proteomes" id="UP001164776">
    <property type="component" value="Unassembled WGS sequence"/>
</dbReference>
<name>A0A9W8CEB1_9POAL</name>
<evidence type="ECO:0000313" key="2">
    <source>
        <dbReference type="EMBL" id="KAJ1255623.1"/>
    </source>
</evidence>
<organism evidence="2 3">
    <name type="scientific">Paspalum vaginatum</name>
    <name type="common">seashore paspalum</name>
    <dbReference type="NCBI Taxonomy" id="158149"/>
    <lineage>
        <taxon>Eukaryota</taxon>
        <taxon>Viridiplantae</taxon>
        <taxon>Streptophyta</taxon>
        <taxon>Embryophyta</taxon>
        <taxon>Tracheophyta</taxon>
        <taxon>Spermatophyta</taxon>
        <taxon>Magnoliopsida</taxon>
        <taxon>Liliopsida</taxon>
        <taxon>Poales</taxon>
        <taxon>Poaceae</taxon>
        <taxon>PACMAD clade</taxon>
        <taxon>Panicoideae</taxon>
        <taxon>Andropogonodae</taxon>
        <taxon>Paspaleae</taxon>
        <taxon>Paspalinae</taxon>
        <taxon>Paspalum</taxon>
    </lineage>
</organism>
<accession>A0A9W8CEB1</accession>
<evidence type="ECO:0000313" key="3">
    <source>
        <dbReference type="Proteomes" id="UP001164776"/>
    </source>
</evidence>
<proteinExistence type="predicted"/>